<dbReference type="InterPro" id="IPR016181">
    <property type="entry name" value="Acyl_CoA_acyltransferase"/>
</dbReference>
<protein>
    <recommendedName>
        <fullName evidence="1">N-acetyltransferase domain-containing protein</fullName>
    </recommendedName>
</protein>
<dbReference type="Gene3D" id="3.40.630.30">
    <property type="match status" value="1"/>
</dbReference>
<dbReference type="PANTHER" id="PTHR13170">
    <property type="entry name" value="O-GLCNACASE"/>
    <property type="match status" value="1"/>
</dbReference>
<dbReference type="PANTHER" id="PTHR13170:SF16">
    <property type="entry name" value="PROTEIN O-GLCNACASE"/>
    <property type="match status" value="1"/>
</dbReference>
<dbReference type="Proteomes" id="UP001161406">
    <property type="component" value="Unassembled WGS sequence"/>
</dbReference>
<dbReference type="Pfam" id="PF00583">
    <property type="entry name" value="Acetyltransf_1"/>
    <property type="match status" value="1"/>
</dbReference>
<reference evidence="2" key="2">
    <citation type="submission" date="2023-01" db="EMBL/GenBank/DDBJ databases">
        <title>Draft genome sequence of Devosia yakushimensis strain NBRC 103855.</title>
        <authorList>
            <person name="Sun Q."/>
            <person name="Mori K."/>
        </authorList>
    </citation>
    <scope>NUCLEOTIDE SEQUENCE</scope>
    <source>
        <strain evidence="2">NBRC 103855</strain>
    </source>
</reference>
<dbReference type="InterPro" id="IPR051822">
    <property type="entry name" value="Glycosyl_Hydrolase_84"/>
</dbReference>
<comment type="caution">
    <text evidence="2">The sequence shown here is derived from an EMBL/GenBank/DDBJ whole genome shotgun (WGS) entry which is preliminary data.</text>
</comment>
<dbReference type="SUPFAM" id="SSF55729">
    <property type="entry name" value="Acyl-CoA N-acyltransferases (Nat)"/>
    <property type="match status" value="1"/>
</dbReference>
<evidence type="ECO:0000313" key="2">
    <source>
        <dbReference type="EMBL" id="GLQ08777.1"/>
    </source>
</evidence>
<accession>A0ABQ5U9G5</accession>
<evidence type="ECO:0000259" key="1">
    <source>
        <dbReference type="PROSITE" id="PS51186"/>
    </source>
</evidence>
<dbReference type="PROSITE" id="PS51186">
    <property type="entry name" value="GNAT"/>
    <property type="match status" value="1"/>
</dbReference>
<proteinExistence type="predicted"/>
<name>A0ABQ5U9G5_9HYPH</name>
<sequence length="215" mass="23314">MLPQTPASKICENKHRAPMPLHIRPARQDDRAALFNICLLTADSGTDASALFSDPDYPGLVWSVPYLDFAPEHAFVVDDDGEAVGYIVGTPDTTAFEARLDAEWWPQLAKQYAGRTAKAPFDAKVLDRIAAPAHSHPGVVATHPAHLHINLLPPAQSGGWGRKLIEAELASLRQAGARAVHLGVSPTNTRAIGFYHHLGFEEIERSEGLHLGKAL</sequence>
<dbReference type="InterPro" id="IPR000182">
    <property type="entry name" value="GNAT_dom"/>
</dbReference>
<evidence type="ECO:0000313" key="3">
    <source>
        <dbReference type="Proteomes" id="UP001161406"/>
    </source>
</evidence>
<dbReference type="EMBL" id="BSNG01000001">
    <property type="protein sequence ID" value="GLQ08777.1"/>
    <property type="molecule type" value="Genomic_DNA"/>
</dbReference>
<gene>
    <name evidence="2" type="ORF">GCM10007913_07090</name>
</gene>
<organism evidence="2 3">
    <name type="scientific">Devosia yakushimensis</name>
    <dbReference type="NCBI Taxonomy" id="470028"/>
    <lineage>
        <taxon>Bacteria</taxon>
        <taxon>Pseudomonadati</taxon>
        <taxon>Pseudomonadota</taxon>
        <taxon>Alphaproteobacteria</taxon>
        <taxon>Hyphomicrobiales</taxon>
        <taxon>Devosiaceae</taxon>
        <taxon>Devosia</taxon>
    </lineage>
</organism>
<keyword evidence="3" id="KW-1185">Reference proteome</keyword>
<reference evidence="2" key="1">
    <citation type="journal article" date="2014" name="Int. J. Syst. Evol. Microbiol.">
        <title>Complete genome of a new Firmicutes species belonging to the dominant human colonic microbiota ('Ruminococcus bicirculans') reveals two chromosomes and a selective capacity to utilize plant glucans.</title>
        <authorList>
            <consortium name="NISC Comparative Sequencing Program"/>
            <person name="Wegmann U."/>
            <person name="Louis P."/>
            <person name="Goesmann A."/>
            <person name="Henrissat B."/>
            <person name="Duncan S.H."/>
            <person name="Flint H.J."/>
        </authorList>
    </citation>
    <scope>NUCLEOTIDE SEQUENCE</scope>
    <source>
        <strain evidence="2">NBRC 103855</strain>
    </source>
</reference>
<feature type="domain" description="N-acetyltransferase" evidence="1">
    <location>
        <begin position="21"/>
        <end position="215"/>
    </location>
</feature>